<dbReference type="InterPro" id="IPR013783">
    <property type="entry name" value="Ig-like_fold"/>
</dbReference>
<dbReference type="Gene3D" id="2.60.40.740">
    <property type="match status" value="2"/>
</dbReference>
<evidence type="ECO:0000256" key="1">
    <source>
        <dbReference type="SAM" id="SignalP"/>
    </source>
</evidence>
<feature type="domain" description="DUF11" evidence="2">
    <location>
        <begin position="279"/>
        <end position="387"/>
    </location>
</feature>
<dbReference type="NCBIfam" id="TIGR04226">
    <property type="entry name" value="RrgB_K2N_iso_D2"/>
    <property type="match status" value="1"/>
</dbReference>
<dbReference type="SUPFAM" id="SSF117074">
    <property type="entry name" value="Hypothetical protein PA1324"/>
    <property type="match status" value="1"/>
</dbReference>
<reference evidence="4" key="1">
    <citation type="journal article" date="2019" name="Int. J. Syst. Evol. Microbiol.">
        <title>The Global Catalogue of Microorganisms (GCM) 10K type strain sequencing project: providing services to taxonomists for standard genome sequencing and annotation.</title>
        <authorList>
            <consortium name="The Broad Institute Genomics Platform"/>
            <consortium name="The Broad Institute Genome Sequencing Center for Infectious Disease"/>
            <person name="Wu L."/>
            <person name="Ma J."/>
        </authorList>
    </citation>
    <scope>NUCLEOTIDE SEQUENCE [LARGE SCALE GENOMIC DNA]</scope>
    <source>
        <strain evidence="4">CGMCC 1.15053</strain>
    </source>
</reference>
<organism evidence="3 4">
    <name type="scientific">Deinococcus petrolearius</name>
    <dbReference type="NCBI Taxonomy" id="1751295"/>
    <lineage>
        <taxon>Bacteria</taxon>
        <taxon>Thermotogati</taxon>
        <taxon>Deinococcota</taxon>
        <taxon>Deinococci</taxon>
        <taxon>Deinococcales</taxon>
        <taxon>Deinococcaceae</taxon>
        <taxon>Deinococcus</taxon>
    </lineage>
</organism>
<dbReference type="InterPro" id="IPR026466">
    <property type="entry name" value="Fim_isopep_form_D2_dom"/>
</dbReference>
<comment type="caution">
    <text evidence="3">The sequence shown here is derived from an EMBL/GenBank/DDBJ whole genome shotgun (WGS) entry which is preliminary data.</text>
</comment>
<feature type="signal peptide" evidence="1">
    <location>
        <begin position="1"/>
        <end position="22"/>
    </location>
</feature>
<feature type="domain" description="DUF11" evidence="2">
    <location>
        <begin position="163"/>
        <end position="270"/>
    </location>
</feature>
<dbReference type="NCBIfam" id="TIGR01451">
    <property type="entry name" value="B_ant_repeat"/>
    <property type="match status" value="2"/>
</dbReference>
<dbReference type="InterPro" id="IPR051172">
    <property type="entry name" value="Chlamydia_OmcB"/>
</dbReference>
<evidence type="ECO:0000313" key="4">
    <source>
        <dbReference type="Proteomes" id="UP001595979"/>
    </source>
</evidence>
<dbReference type="EMBL" id="JBHSOH010000015">
    <property type="protein sequence ID" value="MFC5849129.1"/>
    <property type="molecule type" value="Genomic_DNA"/>
</dbReference>
<keyword evidence="1" id="KW-0732">Signal</keyword>
<proteinExistence type="predicted"/>
<protein>
    <submittedName>
        <fullName evidence="3">DUF11 domain-containing protein</fullName>
    </submittedName>
</protein>
<feature type="chain" id="PRO_5045889283" evidence="1">
    <location>
        <begin position="23"/>
        <end position="612"/>
    </location>
</feature>
<evidence type="ECO:0000313" key="3">
    <source>
        <dbReference type="EMBL" id="MFC5849129.1"/>
    </source>
</evidence>
<dbReference type="RefSeq" id="WP_380049877.1">
    <property type="nucleotide sequence ID" value="NZ_JBHSOH010000015.1"/>
</dbReference>
<gene>
    <name evidence="3" type="ORF">ACFPQ6_12505</name>
</gene>
<dbReference type="InterPro" id="IPR047589">
    <property type="entry name" value="DUF11_rpt"/>
</dbReference>
<dbReference type="Pfam" id="PF01345">
    <property type="entry name" value="DUF11"/>
    <property type="match status" value="2"/>
</dbReference>
<dbReference type="PANTHER" id="PTHR34819">
    <property type="entry name" value="LARGE CYSTEINE-RICH PERIPLASMIC PROTEIN OMCB"/>
    <property type="match status" value="1"/>
</dbReference>
<sequence>MRAAATVLGLALALSLGQSGLAATTPAGTQITNTAVFDADGQLTPSNPVTLTVQAVCGVAITPAVQRLPGTVGQSIPFTFTVLNTGNSTWTFPLEAHSGGTGHVDVRLDPTTVTLAQGERRDVVLSVTPWVAGGALAQLQAACGDVVARGLAQVDATLLPLTASKSVDRSTAKPGDVLTYTLTITNPNPVPVTEVVLTDPLDAHVRFLDATPTPQVQGQTLTFPIGTVPAQGSTTLTVRVQLDKTDDLTVLNVAQVRTAEQPQGIPTNTVKTTVWDPKLVISKISGKTVVQVGDTVTYTVTVTNASTAAALDETTVQDRLPAGLALNAGTLRLNGQRVVDTNPDPQVIEVAGGALTPGQATVLTYTTTVTPEAIGQASLRNVAQASGIRSAQVTERVSTTEVDAIVKLTPADRAVLLGRVYLDVDGNGQFSAADRPVQGARVVVAGGEAALTDILGRYAVPDLREGRYAVALDRASVPYSPVAQPGGLLVAGAQLVDVYGIATADFPLLAPTGSGAASRSTTLIGEGWRAEKQVQRQGTAVKVTLILRAERDMALQLDDPLPAGAVLLQGQPAQRVTVRAQMPVTLSYTFQSDLPDTALTTDPVIQPGEPPQ</sequence>
<keyword evidence="4" id="KW-1185">Reference proteome</keyword>
<evidence type="ECO:0000259" key="2">
    <source>
        <dbReference type="Pfam" id="PF01345"/>
    </source>
</evidence>
<dbReference type="Proteomes" id="UP001595979">
    <property type="component" value="Unassembled WGS sequence"/>
</dbReference>
<dbReference type="InterPro" id="IPR001434">
    <property type="entry name" value="OmcB-like_DUF11"/>
</dbReference>
<accession>A0ABW1DMR3</accession>
<dbReference type="Gene3D" id="2.60.40.10">
    <property type="entry name" value="Immunoglobulins"/>
    <property type="match status" value="1"/>
</dbReference>
<name>A0ABW1DMR3_9DEIO</name>